<dbReference type="InterPro" id="IPR036397">
    <property type="entry name" value="RNaseH_sf"/>
</dbReference>
<comment type="caution">
    <text evidence="2">The sequence shown here is derived from an EMBL/GenBank/DDBJ whole genome shotgun (WGS) entry which is preliminary data.</text>
</comment>
<dbReference type="Gene3D" id="3.30.420.10">
    <property type="entry name" value="Ribonuclease H-like superfamily/Ribonuclease H"/>
    <property type="match status" value="1"/>
</dbReference>
<gene>
    <name evidence="2" type="ORF">GEV33_004959</name>
</gene>
<feature type="compositionally biased region" description="Basic and acidic residues" evidence="1">
    <location>
        <begin position="42"/>
        <end position="55"/>
    </location>
</feature>
<name>A0A8J6HNR1_TENMO</name>
<dbReference type="InterPro" id="IPR052709">
    <property type="entry name" value="Transposase-MT_Hybrid"/>
</dbReference>
<feature type="region of interest" description="Disordered" evidence="1">
    <location>
        <begin position="1"/>
        <end position="57"/>
    </location>
</feature>
<dbReference type="InterPro" id="IPR001888">
    <property type="entry name" value="Transposase_1"/>
</dbReference>
<reference evidence="2" key="1">
    <citation type="journal article" date="2020" name="J Insects Food Feed">
        <title>The yellow mealworm (Tenebrio molitor) genome: a resource for the emerging insects as food and feed industry.</title>
        <authorList>
            <person name="Eriksson T."/>
            <person name="Andere A."/>
            <person name="Kelstrup H."/>
            <person name="Emery V."/>
            <person name="Picard C."/>
        </authorList>
    </citation>
    <scope>NUCLEOTIDE SEQUENCE</scope>
    <source>
        <strain evidence="2">Stoneville</strain>
        <tissue evidence="2">Whole head</tissue>
    </source>
</reference>
<keyword evidence="3" id="KW-1185">Reference proteome</keyword>
<organism evidence="2 3">
    <name type="scientific">Tenebrio molitor</name>
    <name type="common">Yellow mealworm beetle</name>
    <dbReference type="NCBI Taxonomy" id="7067"/>
    <lineage>
        <taxon>Eukaryota</taxon>
        <taxon>Metazoa</taxon>
        <taxon>Ecdysozoa</taxon>
        <taxon>Arthropoda</taxon>
        <taxon>Hexapoda</taxon>
        <taxon>Insecta</taxon>
        <taxon>Pterygota</taxon>
        <taxon>Neoptera</taxon>
        <taxon>Endopterygota</taxon>
        <taxon>Coleoptera</taxon>
        <taxon>Polyphaga</taxon>
        <taxon>Cucujiformia</taxon>
        <taxon>Tenebrionidae</taxon>
        <taxon>Tenebrio</taxon>
    </lineage>
</organism>
<evidence type="ECO:0000313" key="2">
    <source>
        <dbReference type="EMBL" id="KAH0817832.1"/>
    </source>
</evidence>
<evidence type="ECO:0000256" key="1">
    <source>
        <dbReference type="SAM" id="MobiDB-lite"/>
    </source>
</evidence>
<sequence>MDEEGGDWFTDAGDDAPPSQPEAASAGPAATPKEGEAPADDAQAKDAPEQEKREIAEEEYLDPDKLLLFKHWISMVENSLDDDLRPGRPVDTITLDVIEKTKYLVLEDLRLKERQLAPLLGVSETTVFRILHEYLGMKKASARWVPRMLSQFQMRVRMEMCEHFLTLCGDEPDLIINRFVTGDEIWAHLFDPKSKQELMQWHIKGSSPPKKFKVTPPAEKIMATVFCNCQGILMIDSLNKGSTVTGE</sequence>
<proteinExistence type="predicted"/>
<reference evidence="2" key="2">
    <citation type="submission" date="2021-08" db="EMBL/GenBank/DDBJ databases">
        <authorList>
            <person name="Eriksson T."/>
        </authorList>
    </citation>
    <scope>NUCLEOTIDE SEQUENCE</scope>
    <source>
        <strain evidence="2">Stoneville</strain>
        <tissue evidence="2">Whole head</tissue>
    </source>
</reference>
<accession>A0A8J6HNR1</accession>
<dbReference type="Pfam" id="PF01359">
    <property type="entry name" value="Transposase_1"/>
    <property type="match status" value="1"/>
</dbReference>
<dbReference type="PANTHER" id="PTHR46060:SF1">
    <property type="entry name" value="MARINER MOS1 TRANSPOSASE-LIKE PROTEIN"/>
    <property type="match status" value="1"/>
</dbReference>
<dbReference type="AlphaFoldDB" id="A0A8J6HNR1"/>
<dbReference type="PANTHER" id="PTHR46060">
    <property type="entry name" value="MARINER MOS1 TRANSPOSASE-LIKE PROTEIN"/>
    <property type="match status" value="1"/>
</dbReference>
<dbReference type="Proteomes" id="UP000719412">
    <property type="component" value="Unassembled WGS sequence"/>
</dbReference>
<dbReference type="GO" id="GO:0003676">
    <property type="term" value="F:nucleic acid binding"/>
    <property type="evidence" value="ECO:0007669"/>
    <property type="project" value="InterPro"/>
</dbReference>
<dbReference type="EMBL" id="JABDTM020018769">
    <property type="protein sequence ID" value="KAH0817832.1"/>
    <property type="molecule type" value="Genomic_DNA"/>
</dbReference>
<evidence type="ECO:0000313" key="3">
    <source>
        <dbReference type="Proteomes" id="UP000719412"/>
    </source>
</evidence>
<protein>
    <submittedName>
        <fullName evidence="2">Uncharacterized protein</fullName>
    </submittedName>
</protein>